<evidence type="ECO:0000313" key="4">
    <source>
        <dbReference type="Proteomes" id="UP001243989"/>
    </source>
</evidence>
<feature type="region of interest" description="Disordered" evidence="1">
    <location>
        <begin position="119"/>
        <end position="190"/>
    </location>
</feature>
<dbReference type="EMBL" id="JAHMHQ010000002">
    <property type="protein sequence ID" value="KAK1654574.1"/>
    <property type="molecule type" value="Genomic_DNA"/>
</dbReference>
<evidence type="ECO:0000313" key="3">
    <source>
        <dbReference type="EMBL" id="KAK1654574.1"/>
    </source>
</evidence>
<accession>A0AAJ0EMG1</accession>
<organism evidence="3 4">
    <name type="scientific">Colletotrichum phormii</name>
    <dbReference type="NCBI Taxonomy" id="359342"/>
    <lineage>
        <taxon>Eukaryota</taxon>
        <taxon>Fungi</taxon>
        <taxon>Dikarya</taxon>
        <taxon>Ascomycota</taxon>
        <taxon>Pezizomycotina</taxon>
        <taxon>Sordariomycetes</taxon>
        <taxon>Hypocreomycetidae</taxon>
        <taxon>Glomerellales</taxon>
        <taxon>Glomerellaceae</taxon>
        <taxon>Colletotrichum</taxon>
        <taxon>Colletotrichum acutatum species complex</taxon>
    </lineage>
</organism>
<gene>
    <name evidence="3" type="ORF">BDP81DRAFT_85488</name>
</gene>
<feature type="compositionally biased region" description="Basic residues" evidence="1">
    <location>
        <begin position="177"/>
        <end position="190"/>
    </location>
</feature>
<protein>
    <submittedName>
        <fullName evidence="3">Uncharacterized protein</fullName>
    </submittedName>
</protein>
<dbReference type="RefSeq" id="XP_060450618.1">
    <property type="nucleotide sequence ID" value="XM_060596395.1"/>
</dbReference>
<feature type="compositionally biased region" description="Basic and acidic residues" evidence="1">
    <location>
        <begin position="165"/>
        <end position="176"/>
    </location>
</feature>
<keyword evidence="2" id="KW-0732">Signal</keyword>
<evidence type="ECO:0000256" key="1">
    <source>
        <dbReference type="SAM" id="MobiDB-lite"/>
    </source>
</evidence>
<dbReference type="AlphaFoldDB" id="A0AAJ0EMG1"/>
<feature type="chain" id="PRO_5042459200" evidence="2">
    <location>
        <begin position="22"/>
        <end position="190"/>
    </location>
</feature>
<feature type="signal peptide" evidence="2">
    <location>
        <begin position="1"/>
        <end position="21"/>
    </location>
</feature>
<dbReference type="GeneID" id="85481257"/>
<reference evidence="3" key="1">
    <citation type="submission" date="2021-06" db="EMBL/GenBank/DDBJ databases">
        <title>Comparative genomics, transcriptomics and evolutionary studies reveal genomic signatures of adaptation to plant cell wall in hemibiotrophic fungi.</title>
        <authorList>
            <consortium name="DOE Joint Genome Institute"/>
            <person name="Baroncelli R."/>
            <person name="Diaz J.F."/>
            <person name="Benocci T."/>
            <person name="Peng M."/>
            <person name="Battaglia E."/>
            <person name="Haridas S."/>
            <person name="Andreopoulos W."/>
            <person name="Labutti K."/>
            <person name="Pangilinan J."/>
            <person name="Floch G.L."/>
            <person name="Makela M.R."/>
            <person name="Henrissat B."/>
            <person name="Grigoriev I.V."/>
            <person name="Crouch J.A."/>
            <person name="De Vries R.P."/>
            <person name="Sukno S.A."/>
            <person name="Thon M.R."/>
        </authorList>
    </citation>
    <scope>NUCLEOTIDE SEQUENCE</scope>
    <source>
        <strain evidence="3">CBS 102054</strain>
    </source>
</reference>
<comment type="caution">
    <text evidence="3">The sequence shown here is derived from an EMBL/GenBank/DDBJ whole genome shotgun (WGS) entry which is preliminary data.</text>
</comment>
<sequence>MQVIPGCCWLAGCKLLATASCYSVFLQTKQTNQPKVSVQTSPLVCVCVSLSEFSAPASAFLPILLHVLEHLLALPRLPCRTALPTPSHWLALLCFAVLCCGPVISSLLRSTVPLQAEGRARASEQRSAAAEQHPAMERERTRNTTQVSPRRDPLQVCNPGPITRRAQEIQEAERRLRVSRCGKTRRAKKA</sequence>
<dbReference type="Proteomes" id="UP001243989">
    <property type="component" value="Unassembled WGS sequence"/>
</dbReference>
<proteinExistence type="predicted"/>
<evidence type="ECO:0000256" key="2">
    <source>
        <dbReference type="SAM" id="SignalP"/>
    </source>
</evidence>
<keyword evidence="4" id="KW-1185">Reference proteome</keyword>
<name>A0AAJ0EMG1_9PEZI</name>